<keyword evidence="3" id="KW-1185">Reference proteome</keyword>
<evidence type="ECO:0000313" key="2">
    <source>
        <dbReference type="EMBL" id="WXB00507.1"/>
    </source>
</evidence>
<name>A0ABZ2KW27_9BACT</name>
<accession>A0ABZ2KW27</accession>
<keyword evidence="1" id="KW-1133">Transmembrane helix</keyword>
<sequence>MSHSLERATMFDYLFTVMGPIGSAAVLATLLIALTFVVFIANAVNPKRLRGH</sequence>
<gene>
    <name evidence="2" type="ORF">LVJ94_26740</name>
</gene>
<protein>
    <submittedName>
        <fullName evidence="2">Uncharacterized protein</fullName>
    </submittedName>
</protein>
<reference evidence="2" key="1">
    <citation type="submission" date="2021-12" db="EMBL/GenBank/DDBJ databases">
        <title>Discovery of the Pendulisporaceae a myxobacterial family with distinct sporulation behavior and unique specialized metabolism.</title>
        <authorList>
            <person name="Garcia R."/>
            <person name="Popoff A."/>
            <person name="Bader C.D."/>
            <person name="Loehr J."/>
            <person name="Walesch S."/>
            <person name="Walt C."/>
            <person name="Boldt J."/>
            <person name="Bunk B."/>
            <person name="Haeckl F.J.F.P.J."/>
            <person name="Gunesch A.P."/>
            <person name="Birkelbach J."/>
            <person name="Nuebel U."/>
            <person name="Pietschmann T."/>
            <person name="Bach T."/>
            <person name="Mueller R."/>
        </authorList>
    </citation>
    <scope>NUCLEOTIDE SEQUENCE</scope>
    <source>
        <strain evidence="2">MSr11367</strain>
    </source>
</reference>
<keyword evidence="1" id="KW-0812">Transmembrane</keyword>
<evidence type="ECO:0000313" key="3">
    <source>
        <dbReference type="Proteomes" id="UP001374803"/>
    </source>
</evidence>
<proteinExistence type="predicted"/>
<feature type="transmembrane region" description="Helical" evidence="1">
    <location>
        <begin position="20"/>
        <end position="44"/>
    </location>
</feature>
<dbReference type="EMBL" id="CP089983">
    <property type="protein sequence ID" value="WXB00507.1"/>
    <property type="molecule type" value="Genomic_DNA"/>
</dbReference>
<dbReference type="RefSeq" id="WP_394830109.1">
    <property type="nucleotide sequence ID" value="NZ_CP089929.1"/>
</dbReference>
<organism evidence="2 3">
    <name type="scientific">Pendulispora rubella</name>
    <dbReference type="NCBI Taxonomy" id="2741070"/>
    <lineage>
        <taxon>Bacteria</taxon>
        <taxon>Pseudomonadati</taxon>
        <taxon>Myxococcota</taxon>
        <taxon>Myxococcia</taxon>
        <taxon>Myxococcales</taxon>
        <taxon>Sorangiineae</taxon>
        <taxon>Pendulisporaceae</taxon>
        <taxon>Pendulispora</taxon>
    </lineage>
</organism>
<keyword evidence="1" id="KW-0472">Membrane</keyword>
<dbReference type="Proteomes" id="UP001374803">
    <property type="component" value="Chromosome"/>
</dbReference>
<evidence type="ECO:0000256" key="1">
    <source>
        <dbReference type="SAM" id="Phobius"/>
    </source>
</evidence>